<evidence type="ECO:0000313" key="4">
    <source>
        <dbReference type="Proteomes" id="UP001210380"/>
    </source>
</evidence>
<dbReference type="EMBL" id="JAQGLA010000047">
    <property type="protein sequence ID" value="MDA3628517.1"/>
    <property type="molecule type" value="Genomic_DNA"/>
</dbReference>
<feature type="compositionally biased region" description="Acidic residues" evidence="1">
    <location>
        <begin position="8"/>
        <end position="19"/>
    </location>
</feature>
<keyword evidence="2" id="KW-1133">Transmembrane helix</keyword>
<keyword evidence="2" id="KW-0812">Transmembrane</keyword>
<feature type="region of interest" description="Disordered" evidence="1">
    <location>
        <begin position="1"/>
        <end position="26"/>
    </location>
</feature>
<accession>A0ABT4V5C3</accession>
<proteinExistence type="predicted"/>
<name>A0ABT4V5C3_9PSEU</name>
<feature type="compositionally biased region" description="Low complexity" evidence="1">
    <location>
        <begin position="292"/>
        <end position="329"/>
    </location>
</feature>
<protein>
    <submittedName>
        <fullName evidence="3">Uncharacterized protein</fullName>
    </submittedName>
</protein>
<sequence>MVRHKEDQLDEPDEKDSDEEQKAKKIDIKPAQVAGAATASVTAAFLGSRLGVAGTVIGAGMTSVIITVGGALYQRSFENAKDKALVAAVKAKRATRVHARQLPAELRKMAEARKSSEETRKATEQARKALGETTRVLSLEATRKVDPAKPASEEATRRIHVAPGMQWPGGEQVVDSEGTKRIDLSTAVVEAPEESPVPVDRRKVRKRWVMAAASCVVAFVLAMLVVTGFEGITGRPLSGEESGTTLGHVLDRQPREEVAPPPTKVEKPVETTTREPAPSTEVPSTPPPTQPPSTEQTPTQQPTQPTTTEQVPTEQQTQTEQPTETAPPTGLFQDPRMN</sequence>
<gene>
    <name evidence="3" type="ORF">OU415_24000</name>
</gene>
<dbReference type="RefSeq" id="WP_270951408.1">
    <property type="nucleotide sequence ID" value="NZ_JAQGLA010000047.1"/>
</dbReference>
<dbReference type="Proteomes" id="UP001210380">
    <property type="component" value="Unassembled WGS sequence"/>
</dbReference>
<evidence type="ECO:0000256" key="2">
    <source>
        <dbReference type="SAM" id="Phobius"/>
    </source>
</evidence>
<keyword evidence="2" id="KW-0472">Membrane</keyword>
<evidence type="ECO:0000313" key="3">
    <source>
        <dbReference type="EMBL" id="MDA3628517.1"/>
    </source>
</evidence>
<comment type="caution">
    <text evidence="3">The sequence shown here is derived from an EMBL/GenBank/DDBJ whole genome shotgun (WGS) entry which is preliminary data.</text>
</comment>
<evidence type="ECO:0000256" key="1">
    <source>
        <dbReference type="SAM" id="MobiDB-lite"/>
    </source>
</evidence>
<feature type="compositionally biased region" description="Basic and acidic residues" evidence="1">
    <location>
        <begin position="249"/>
        <end position="273"/>
    </location>
</feature>
<organism evidence="3 4">
    <name type="scientific">Saccharopolyspora oryzae</name>
    <dbReference type="NCBI Taxonomy" id="2997343"/>
    <lineage>
        <taxon>Bacteria</taxon>
        <taxon>Bacillati</taxon>
        <taxon>Actinomycetota</taxon>
        <taxon>Actinomycetes</taxon>
        <taxon>Pseudonocardiales</taxon>
        <taxon>Pseudonocardiaceae</taxon>
        <taxon>Saccharopolyspora</taxon>
    </lineage>
</organism>
<feature type="transmembrane region" description="Helical" evidence="2">
    <location>
        <begin position="208"/>
        <end position="229"/>
    </location>
</feature>
<keyword evidence="4" id="KW-1185">Reference proteome</keyword>
<feature type="transmembrane region" description="Helical" evidence="2">
    <location>
        <begin position="50"/>
        <end position="73"/>
    </location>
</feature>
<feature type="region of interest" description="Disordered" evidence="1">
    <location>
        <begin position="232"/>
        <end position="338"/>
    </location>
</feature>
<reference evidence="3 4" key="1">
    <citation type="submission" date="2022-11" db="EMBL/GenBank/DDBJ databases">
        <title>Draft genome sequence of Saccharopolyspora sp. WRP15-2 isolated from rhizosphere soils of wild rice in Thailand.</title>
        <authorList>
            <person name="Duangmal K."/>
            <person name="Kammanee S."/>
            <person name="Muangham S."/>
        </authorList>
    </citation>
    <scope>NUCLEOTIDE SEQUENCE [LARGE SCALE GENOMIC DNA]</scope>
    <source>
        <strain evidence="3 4">WRP15-2</strain>
    </source>
</reference>